<sequence>MSEESAGPDAARDLRSAEGVISSGEMPEAAKRRTAAESSGEWSESAMRMAFQAKRLGCGMASNTLRASWSRAARE</sequence>
<reference evidence="2" key="2">
    <citation type="journal article" date="2015" name="Data Brief">
        <title>Shoot transcriptome of the giant reed, Arundo donax.</title>
        <authorList>
            <person name="Barrero R.A."/>
            <person name="Guerrero F.D."/>
            <person name="Moolhuijzen P."/>
            <person name="Goolsby J.A."/>
            <person name="Tidwell J."/>
            <person name="Bellgard S.E."/>
            <person name="Bellgard M.I."/>
        </authorList>
    </citation>
    <scope>NUCLEOTIDE SEQUENCE</scope>
    <source>
        <tissue evidence="2">Shoot tissue taken approximately 20 cm above the soil surface</tissue>
    </source>
</reference>
<dbReference type="EMBL" id="GBRH01208760">
    <property type="protein sequence ID" value="JAD89135.1"/>
    <property type="molecule type" value="Transcribed_RNA"/>
</dbReference>
<evidence type="ECO:0000256" key="1">
    <source>
        <dbReference type="SAM" id="MobiDB-lite"/>
    </source>
</evidence>
<evidence type="ECO:0000313" key="2">
    <source>
        <dbReference type="EMBL" id="JAD89135.1"/>
    </source>
</evidence>
<feature type="region of interest" description="Disordered" evidence="1">
    <location>
        <begin position="1"/>
        <end position="43"/>
    </location>
</feature>
<dbReference type="AlphaFoldDB" id="A0A0A9DU27"/>
<protein>
    <submittedName>
        <fullName evidence="2">Uncharacterized protein</fullName>
    </submittedName>
</protein>
<accession>A0A0A9DU27</accession>
<proteinExistence type="predicted"/>
<name>A0A0A9DU27_ARUDO</name>
<organism evidence="2">
    <name type="scientific">Arundo donax</name>
    <name type="common">Giant reed</name>
    <name type="synonym">Donax arundinaceus</name>
    <dbReference type="NCBI Taxonomy" id="35708"/>
    <lineage>
        <taxon>Eukaryota</taxon>
        <taxon>Viridiplantae</taxon>
        <taxon>Streptophyta</taxon>
        <taxon>Embryophyta</taxon>
        <taxon>Tracheophyta</taxon>
        <taxon>Spermatophyta</taxon>
        <taxon>Magnoliopsida</taxon>
        <taxon>Liliopsida</taxon>
        <taxon>Poales</taxon>
        <taxon>Poaceae</taxon>
        <taxon>PACMAD clade</taxon>
        <taxon>Arundinoideae</taxon>
        <taxon>Arundineae</taxon>
        <taxon>Arundo</taxon>
    </lineage>
</organism>
<reference evidence="2" key="1">
    <citation type="submission" date="2014-09" db="EMBL/GenBank/DDBJ databases">
        <authorList>
            <person name="Magalhaes I.L.F."/>
            <person name="Oliveira U."/>
            <person name="Santos F.R."/>
            <person name="Vidigal T.H.D.A."/>
            <person name="Brescovit A.D."/>
            <person name="Santos A.J."/>
        </authorList>
    </citation>
    <scope>NUCLEOTIDE SEQUENCE</scope>
    <source>
        <tissue evidence="2">Shoot tissue taken approximately 20 cm above the soil surface</tissue>
    </source>
</reference>